<evidence type="ECO:0000313" key="2">
    <source>
        <dbReference type="Proteomes" id="UP001234297"/>
    </source>
</evidence>
<evidence type="ECO:0000313" key="1">
    <source>
        <dbReference type="EMBL" id="KAJ8643843.1"/>
    </source>
</evidence>
<proteinExistence type="predicted"/>
<protein>
    <submittedName>
        <fullName evidence="1">Uncharacterized protein</fullName>
    </submittedName>
</protein>
<comment type="caution">
    <text evidence="1">The sequence shown here is derived from an EMBL/GenBank/DDBJ whole genome shotgun (WGS) entry which is preliminary data.</text>
</comment>
<name>A0ACC2MEM1_PERAE</name>
<accession>A0ACC2MEM1</accession>
<organism evidence="1 2">
    <name type="scientific">Persea americana</name>
    <name type="common">Avocado</name>
    <dbReference type="NCBI Taxonomy" id="3435"/>
    <lineage>
        <taxon>Eukaryota</taxon>
        <taxon>Viridiplantae</taxon>
        <taxon>Streptophyta</taxon>
        <taxon>Embryophyta</taxon>
        <taxon>Tracheophyta</taxon>
        <taxon>Spermatophyta</taxon>
        <taxon>Magnoliopsida</taxon>
        <taxon>Magnoliidae</taxon>
        <taxon>Laurales</taxon>
        <taxon>Lauraceae</taxon>
        <taxon>Persea</taxon>
    </lineage>
</organism>
<keyword evidence="2" id="KW-1185">Reference proteome</keyword>
<reference evidence="1 2" key="1">
    <citation type="journal article" date="2022" name="Hortic Res">
        <title>A haplotype resolved chromosomal level avocado genome allows analysis of novel avocado genes.</title>
        <authorList>
            <person name="Nath O."/>
            <person name="Fletcher S.J."/>
            <person name="Hayward A."/>
            <person name="Shaw L.M."/>
            <person name="Masouleh A.K."/>
            <person name="Furtado A."/>
            <person name="Henry R.J."/>
            <person name="Mitter N."/>
        </authorList>
    </citation>
    <scope>NUCLEOTIDE SEQUENCE [LARGE SCALE GENOMIC DNA]</scope>
    <source>
        <strain evidence="2">cv. Hass</strain>
    </source>
</reference>
<sequence length="280" mass="30445">MRSQASPERTTAAPPSRSIIISGTLIFSIQNPLRPSSSIRNHHLTALLLHHTPSSSAPITLQPRPSLPFSPSFSISVHTPDLTQNSSHPSQNSRRTQHSSLPEPHAQNSSLLFIVFFSLTHAPPSQHLSDLSRLPAPSETIIIITHLLHHATHLISQTQNSHHPSSSIALHPLLPSLPALTIFPIPGHSHPSLPLTLSPLLQTKPPSPSPSRSSTSARTTHLRAAPPRRHPLLHLPPQHHRTHAAAPRTAGLPAARSKQLRGNLQASQTMVEVHFIPRQA</sequence>
<dbReference type="Proteomes" id="UP001234297">
    <property type="component" value="Chromosome 2"/>
</dbReference>
<dbReference type="EMBL" id="CM056810">
    <property type="protein sequence ID" value="KAJ8643843.1"/>
    <property type="molecule type" value="Genomic_DNA"/>
</dbReference>
<gene>
    <name evidence="1" type="ORF">MRB53_005591</name>
</gene>